<gene>
    <name evidence="3" type="ORF">ACJRO7_035076</name>
</gene>
<name>A0ABD3JB57_EUCGL</name>
<evidence type="ECO:0000313" key="4">
    <source>
        <dbReference type="Proteomes" id="UP001634007"/>
    </source>
</evidence>
<feature type="compositionally biased region" description="Polar residues" evidence="1">
    <location>
        <begin position="756"/>
        <end position="770"/>
    </location>
</feature>
<dbReference type="SUPFAM" id="SSF63748">
    <property type="entry name" value="Tudor/PWWP/MBT"/>
    <property type="match status" value="1"/>
</dbReference>
<evidence type="ECO:0000313" key="3">
    <source>
        <dbReference type="EMBL" id="KAL3722812.1"/>
    </source>
</evidence>
<dbReference type="PANTHER" id="PTHR10688">
    <property type="entry name" value="PWWP DOMAIN-CONTAINING PROTEIN"/>
    <property type="match status" value="1"/>
</dbReference>
<feature type="region of interest" description="Disordered" evidence="1">
    <location>
        <begin position="727"/>
        <end position="814"/>
    </location>
</feature>
<dbReference type="PANTHER" id="PTHR10688:SF3">
    <property type="entry name" value="PWWP DOMAIN-CONTAINING PROTEIN 6"/>
    <property type="match status" value="1"/>
</dbReference>
<dbReference type="Gene3D" id="2.30.30.140">
    <property type="match status" value="1"/>
</dbReference>
<dbReference type="AlphaFoldDB" id="A0ABD3JB57"/>
<protein>
    <recommendedName>
        <fullName evidence="2">PWWP domain-containing protein</fullName>
    </recommendedName>
</protein>
<dbReference type="Proteomes" id="UP001634007">
    <property type="component" value="Unassembled WGS sequence"/>
</dbReference>
<dbReference type="EMBL" id="JBJKBG010000009">
    <property type="protein sequence ID" value="KAL3722812.1"/>
    <property type="molecule type" value="Genomic_DNA"/>
</dbReference>
<dbReference type="Pfam" id="PF00855">
    <property type="entry name" value="PWWP"/>
    <property type="match status" value="1"/>
</dbReference>
<feature type="compositionally biased region" description="Basic residues" evidence="1">
    <location>
        <begin position="734"/>
        <end position="745"/>
    </location>
</feature>
<evidence type="ECO:0000256" key="1">
    <source>
        <dbReference type="SAM" id="MobiDB-lite"/>
    </source>
</evidence>
<feature type="region of interest" description="Disordered" evidence="1">
    <location>
        <begin position="1"/>
        <end position="72"/>
    </location>
</feature>
<dbReference type="PROSITE" id="PS50812">
    <property type="entry name" value="PWWP"/>
    <property type="match status" value="1"/>
</dbReference>
<dbReference type="InterPro" id="IPR052657">
    <property type="entry name" value="PDP_family_Arabidopsis"/>
</dbReference>
<feature type="compositionally biased region" description="Low complexity" evidence="1">
    <location>
        <begin position="1"/>
        <end position="24"/>
    </location>
</feature>
<dbReference type="InterPro" id="IPR000313">
    <property type="entry name" value="PWWP_dom"/>
</dbReference>
<feature type="region of interest" description="Disordered" evidence="1">
    <location>
        <begin position="632"/>
        <end position="674"/>
    </location>
</feature>
<dbReference type="SMART" id="SM00293">
    <property type="entry name" value="PWWP"/>
    <property type="match status" value="1"/>
</dbReference>
<feature type="region of interest" description="Disordered" evidence="1">
    <location>
        <begin position="135"/>
        <end position="161"/>
    </location>
</feature>
<accession>A0ABD3JB57</accession>
<feature type="compositionally biased region" description="Basic and acidic residues" evidence="1">
    <location>
        <begin position="662"/>
        <end position="674"/>
    </location>
</feature>
<feature type="compositionally biased region" description="Polar residues" evidence="1">
    <location>
        <begin position="784"/>
        <end position="795"/>
    </location>
</feature>
<feature type="compositionally biased region" description="Basic and acidic residues" evidence="1">
    <location>
        <begin position="642"/>
        <end position="651"/>
    </location>
</feature>
<comment type="caution">
    <text evidence="3">The sequence shown here is derived from an EMBL/GenBank/DDBJ whole genome shotgun (WGS) entry which is preliminary data.</text>
</comment>
<organism evidence="3 4">
    <name type="scientific">Eucalyptus globulus</name>
    <name type="common">Tasmanian blue gum</name>
    <dbReference type="NCBI Taxonomy" id="34317"/>
    <lineage>
        <taxon>Eukaryota</taxon>
        <taxon>Viridiplantae</taxon>
        <taxon>Streptophyta</taxon>
        <taxon>Embryophyta</taxon>
        <taxon>Tracheophyta</taxon>
        <taxon>Spermatophyta</taxon>
        <taxon>Magnoliopsida</taxon>
        <taxon>eudicotyledons</taxon>
        <taxon>Gunneridae</taxon>
        <taxon>Pentapetalae</taxon>
        <taxon>rosids</taxon>
        <taxon>malvids</taxon>
        <taxon>Myrtales</taxon>
        <taxon>Myrtaceae</taxon>
        <taxon>Myrtoideae</taxon>
        <taxon>Eucalypteae</taxon>
        <taxon>Eucalyptus</taxon>
    </lineage>
</organism>
<evidence type="ECO:0000259" key="2">
    <source>
        <dbReference type="PROSITE" id="PS50812"/>
    </source>
</evidence>
<feature type="compositionally biased region" description="Basic and acidic residues" evidence="1">
    <location>
        <begin position="488"/>
        <end position="515"/>
    </location>
</feature>
<reference evidence="3 4" key="1">
    <citation type="submission" date="2024-11" db="EMBL/GenBank/DDBJ databases">
        <title>Chromosome-level genome assembly of Eucalyptus globulus Labill. provides insights into its genome evolution.</title>
        <authorList>
            <person name="Li X."/>
        </authorList>
    </citation>
    <scope>NUCLEOTIDE SEQUENCE [LARGE SCALE GENOMIC DNA]</scope>
    <source>
        <strain evidence="3">CL2024</strain>
        <tissue evidence="3">Fresh tender leaves</tissue>
    </source>
</reference>
<feature type="region of interest" description="Disordered" evidence="1">
    <location>
        <begin position="881"/>
        <end position="924"/>
    </location>
</feature>
<keyword evidence="4" id="KW-1185">Reference proteome</keyword>
<feature type="compositionally biased region" description="Polar residues" evidence="1">
    <location>
        <begin position="914"/>
        <end position="923"/>
    </location>
</feature>
<feature type="domain" description="PWWP" evidence="2">
    <location>
        <begin position="211"/>
        <end position="272"/>
    </location>
</feature>
<proteinExistence type="predicted"/>
<feature type="region of interest" description="Disordered" evidence="1">
    <location>
        <begin position="472"/>
        <end position="610"/>
    </location>
</feature>
<sequence>MGTVGAKVESLAEKAAAARALGDGSVEEGGARAGPGSGEGEGEEEGVRVSINGKEEEEGLGGKKAAGEVAKQGGVEVEVGGEVPGDGARGGGNEDFLGGRDGGLEDFEMNGVSSLLKMRGSGRVVDNQDGPLVSSVGVGEDVEGSKSTLSTPALASGDASGASKGRRKILVVDGNGVTLADSAEEIGKISESMSEPADGEGEDVVECQYSVGDLVWGKVKSHPWWPGQVYDSSDASDLAAKLRTRGKLLVSYFGDGTFAWCHPAQLKPFEETFEVMTKQSTSKNFLNAVEAALDQIGGFVNTRMTCSCVPMDKRLTRPLVGNSGIKEEVFVSDDGIGRLSVVWTEPRKLLSHLKFLTHLASASSILELAVLKNWLLAFYRAKGFDQLPSYHEAVEIPGLEDLREDVAVVDGKVGVPFQGPVLEEWISSRTEKAVLQKCHGASANGGYKKPKQKSIAEIIGGNLDTQADVKQGNKTKEGAGSSVKQKKVNVDEVRSDDKSSSKNELVEFKRSDSNVKMDGGISGSHKEETKKSGRKRKRISSSEISGPQEKEQSKHSVIAEGKVKEGSHAEASDGDSEQLEKGFLSRERKKSRYLSPPYMNISRGQKKGDIEAESLKISSLIRLGERMTKAADNLKGSASSLKSEHGKGQEKDAEESGTGRKTFSEKIPETQGEVDNKIDVLMNVKASANDVLSEVRAVAVDPVHARESKSDVVDEFFPMYRSSVYCDGSNYKTFNKRQPGRKRKSHEAEPELSKGALTNRSETSVKSTPSKPGRKRIKKDESTMDTPKSQPASKRSSGKKKKVPGRLLVTFSPGASLPTKDDLIKIYSKFGVLNETETDMCYNNLYALVVFQKNSNAEEALKSSQKENPFQSANASFELQCNSTTPKTHGHGGGASAEDSPLPKQHSNMAPKKQSASQSSTGEASELQYIKLKLEKMTSMVDKSHGKLSKKMKSGLEGEIKDLLEKVSSSGRS</sequence>
<dbReference type="CDD" id="cd05162">
    <property type="entry name" value="PWWP"/>
    <property type="match status" value="1"/>
</dbReference>
<feature type="compositionally biased region" description="Basic and acidic residues" evidence="1">
    <location>
        <begin position="561"/>
        <end position="571"/>
    </location>
</feature>